<keyword evidence="1" id="KW-0732">Signal</keyword>
<feature type="chain" id="PRO_5046398318" evidence="1">
    <location>
        <begin position="23"/>
        <end position="147"/>
    </location>
</feature>
<reference evidence="3" key="1">
    <citation type="journal article" date="2019" name="Int. J. Syst. Evol. Microbiol.">
        <title>The Global Catalogue of Microorganisms (GCM) 10K type strain sequencing project: providing services to taxonomists for standard genome sequencing and annotation.</title>
        <authorList>
            <consortium name="The Broad Institute Genomics Platform"/>
            <consortium name="The Broad Institute Genome Sequencing Center for Infectious Disease"/>
            <person name="Wu L."/>
            <person name="Ma J."/>
        </authorList>
    </citation>
    <scope>NUCLEOTIDE SEQUENCE [LARGE SCALE GENOMIC DNA]</scope>
    <source>
        <strain evidence="3">KCTC 52366</strain>
    </source>
</reference>
<proteinExistence type="predicted"/>
<feature type="signal peptide" evidence="1">
    <location>
        <begin position="1"/>
        <end position="22"/>
    </location>
</feature>
<evidence type="ECO:0000313" key="3">
    <source>
        <dbReference type="Proteomes" id="UP001595632"/>
    </source>
</evidence>
<dbReference type="Pfam" id="PF07386">
    <property type="entry name" value="DUF1499"/>
    <property type="match status" value="1"/>
</dbReference>
<protein>
    <submittedName>
        <fullName evidence="2">DUF1499 domain-containing protein</fullName>
    </submittedName>
</protein>
<name>A0ABV7GUQ8_9RHOB</name>
<evidence type="ECO:0000256" key="1">
    <source>
        <dbReference type="SAM" id="SignalP"/>
    </source>
</evidence>
<dbReference type="EMBL" id="JBHRTB010000010">
    <property type="protein sequence ID" value="MFC3144068.1"/>
    <property type="molecule type" value="Genomic_DNA"/>
</dbReference>
<keyword evidence="3" id="KW-1185">Reference proteome</keyword>
<comment type="caution">
    <text evidence="2">The sequence shown here is derived from an EMBL/GenBank/DDBJ whole genome shotgun (WGS) entry which is preliminary data.</text>
</comment>
<dbReference type="RefSeq" id="WP_275631330.1">
    <property type="nucleotide sequence ID" value="NZ_JARGYD010000001.1"/>
</dbReference>
<dbReference type="InterPro" id="IPR010865">
    <property type="entry name" value="DUF1499"/>
</dbReference>
<evidence type="ECO:0000313" key="2">
    <source>
        <dbReference type="EMBL" id="MFC3144068.1"/>
    </source>
</evidence>
<sequence>MKATLALIVLLLAAAMAYVRLAPSDPDVWHVDPLKAPDPGDGGVRLLPDDSKLYALPPASLLAAFDRVAREEPRTDRLAGSVEDGQITYVARSLVWGFPDYITVTAVPEGDGARLAVYSRLRFGRGDMGVNRKRLDRWLHRLDAVIQ</sequence>
<dbReference type="Proteomes" id="UP001595632">
    <property type="component" value="Unassembled WGS sequence"/>
</dbReference>
<gene>
    <name evidence="2" type="ORF">ACFOGP_15215</name>
</gene>
<accession>A0ABV7GUQ8</accession>
<organism evidence="2 3">
    <name type="scientific">Psychromarinibacter halotolerans</name>
    <dbReference type="NCBI Taxonomy" id="1775175"/>
    <lineage>
        <taxon>Bacteria</taxon>
        <taxon>Pseudomonadati</taxon>
        <taxon>Pseudomonadota</taxon>
        <taxon>Alphaproteobacteria</taxon>
        <taxon>Rhodobacterales</taxon>
        <taxon>Paracoccaceae</taxon>
        <taxon>Psychromarinibacter</taxon>
    </lineage>
</organism>